<evidence type="ECO:0000313" key="8">
    <source>
        <dbReference type="EMBL" id="NMM39600.1"/>
    </source>
</evidence>
<dbReference type="GO" id="GO:0004497">
    <property type="term" value="F:monooxygenase activity"/>
    <property type="evidence" value="ECO:0007669"/>
    <property type="project" value="UniProtKB-KW"/>
</dbReference>
<organism evidence="8 9">
    <name type="scientific">Pseudoalteromonas arctica</name>
    <dbReference type="NCBI Taxonomy" id="394751"/>
    <lineage>
        <taxon>Bacteria</taxon>
        <taxon>Pseudomonadati</taxon>
        <taxon>Pseudomonadota</taxon>
        <taxon>Gammaproteobacteria</taxon>
        <taxon>Alteromonadales</taxon>
        <taxon>Pseudoalteromonadaceae</taxon>
        <taxon>Pseudoalteromonas</taxon>
    </lineage>
</organism>
<protein>
    <submittedName>
        <fullName evidence="8">SidA/IucD/PvdA family monooxygenase</fullName>
    </submittedName>
</protein>
<evidence type="ECO:0000256" key="4">
    <source>
        <dbReference type="ARBA" id="ARBA00022630"/>
    </source>
</evidence>
<keyword evidence="4" id="KW-0285">Flavoprotein</keyword>
<dbReference type="EMBL" id="JABBMT010000002">
    <property type="protein sequence ID" value="NMM39600.1"/>
    <property type="molecule type" value="Genomic_DNA"/>
</dbReference>
<name>A0A7Y0DQ65_9GAMM</name>
<evidence type="ECO:0000256" key="5">
    <source>
        <dbReference type="ARBA" id="ARBA00022827"/>
    </source>
</evidence>
<dbReference type="PANTHER" id="PTHR42802:SF1">
    <property type="entry name" value="L-ORNITHINE N(5)-MONOOXYGENASE"/>
    <property type="match status" value="1"/>
</dbReference>
<dbReference type="SUPFAM" id="SSF51905">
    <property type="entry name" value="FAD/NAD(P)-binding domain"/>
    <property type="match status" value="2"/>
</dbReference>
<keyword evidence="7" id="KW-0560">Oxidoreductase</keyword>
<comment type="similarity">
    <text evidence="3">Belongs to the lysine N(6)-hydroxylase/L-ornithine N(5)-oxygenase family.</text>
</comment>
<keyword evidence="9" id="KW-1185">Reference proteome</keyword>
<comment type="pathway">
    <text evidence="2">Siderophore biosynthesis.</text>
</comment>
<gene>
    <name evidence="8" type="ORF">HHO47_01785</name>
</gene>
<evidence type="ECO:0000256" key="6">
    <source>
        <dbReference type="ARBA" id="ARBA00022857"/>
    </source>
</evidence>
<dbReference type="PANTHER" id="PTHR42802">
    <property type="entry name" value="MONOOXYGENASE"/>
    <property type="match status" value="1"/>
</dbReference>
<sequence length="425" mass="49407">MNNDIYDIVGVGVGPFNLSLACMTEPLADMRCIFFDKKSNFDWHSGIMLEWSTLQIPFIADLVTFADPTSQFSFLNYLKSQGLLYQYYIRENFFILRSEYNDYCQWAIARLNNVHFDNHVEKISYDEKSKIYTVETRSSQNVCTQVKARHIVLGTGTSPVLPDFCRSFKGDIHFSADYLAHKQDYKDKKSITIVGSGQSGAEVYYDLLTEIDLHQYQLNWITRSERFIAMDLGKLTLELTSPDYTNHFYNLPAQKRDEIIHKQAPLYKGINLTLINDIYDLLYIKSKKLGVSTRLITNTQLNQVIRKDELFTLYCTKQDVEKDFTLESEIVILSLGYEYKIPECLHPIAHLLNWDNKERLLPNKDYTLNNDKNIYAQNIGLYTHGISAPDLGMGCYRNSIIINQILNREVYPVEHKICFQEFLPE</sequence>
<evidence type="ECO:0000256" key="3">
    <source>
        <dbReference type="ARBA" id="ARBA00007588"/>
    </source>
</evidence>
<evidence type="ECO:0000313" key="9">
    <source>
        <dbReference type="Proteomes" id="UP000570493"/>
    </source>
</evidence>
<dbReference type="Pfam" id="PF13434">
    <property type="entry name" value="Lys_Orn_oxgnase"/>
    <property type="match status" value="1"/>
</dbReference>
<dbReference type="AlphaFoldDB" id="A0A7Y0DQ65"/>
<evidence type="ECO:0000256" key="2">
    <source>
        <dbReference type="ARBA" id="ARBA00004924"/>
    </source>
</evidence>
<keyword evidence="6" id="KW-0521">NADP</keyword>
<accession>A0A7Y0DQ65</accession>
<reference evidence="8" key="1">
    <citation type="submission" date="2020-04" db="EMBL/GenBank/DDBJ databases">
        <title>Genome Sequencing for Pseudoaltermonas arctica.</title>
        <authorList>
            <person name="Elkins N.S."/>
        </authorList>
    </citation>
    <scope>NUCLEOTIDE SEQUENCE [LARGE SCALE GENOMIC DNA]</scope>
    <source>
        <strain evidence="8">NEC-BIFX-2020_0012</strain>
    </source>
</reference>
<dbReference type="RefSeq" id="WP_169018322.1">
    <property type="nucleotide sequence ID" value="NZ_JABBMT010000002.1"/>
</dbReference>
<proteinExistence type="inferred from homology"/>
<dbReference type="InterPro" id="IPR025700">
    <property type="entry name" value="Lys/Orn_oxygenase"/>
</dbReference>
<evidence type="ECO:0000256" key="7">
    <source>
        <dbReference type="ARBA" id="ARBA00023002"/>
    </source>
</evidence>
<keyword evidence="5" id="KW-0274">FAD</keyword>
<dbReference type="InterPro" id="IPR036188">
    <property type="entry name" value="FAD/NAD-bd_sf"/>
</dbReference>
<dbReference type="Gene3D" id="3.50.50.60">
    <property type="entry name" value="FAD/NAD(P)-binding domain"/>
    <property type="match status" value="1"/>
</dbReference>
<evidence type="ECO:0000256" key="1">
    <source>
        <dbReference type="ARBA" id="ARBA00001974"/>
    </source>
</evidence>
<comment type="caution">
    <text evidence="8">The sequence shown here is derived from an EMBL/GenBank/DDBJ whole genome shotgun (WGS) entry which is preliminary data.</text>
</comment>
<keyword evidence="8" id="KW-0503">Monooxygenase</keyword>
<dbReference type="Proteomes" id="UP000570493">
    <property type="component" value="Unassembled WGS sequence"/>
</dbReference>
<comment type="cofactor">
    <cofactor evidence="1">
        <name>FAD</name>
        <dbReference type="ChEBI" id="CHEBI:57692"/>
    </cofactor>
</comment>